<dbReference type="AlphaFoldDB" id="A0A0F6WPT5"/>
<evidence type="ECO:0000313" key="2">
    <source>
        <dbReference type="EMBL" id="AKF26498.1"/>
    </source>
</evidence>
<reference evidence="2 3" key="1">
    <citation type="submission" date="2015-04" db="EMBL/GenBank/DDBJ databases">
        <title>Complete Genome Sequence of Brevibacterium flavum ATCC 15168.</title>
        <authorList>
            <person name="Ahn J."/>
            <person name="Park G."/>
            <person name="Jeon W."/>
            <person name="Jang Y."/>
            <person name="Jang M."/>
            <person name="Lee H."/>
            <person name="Lee H."/>
        </authorList>
    </citation>
    <scope>NUCLEOTIDE SEQUENCE [LARGE SCALE GENOMIC DNA]</scope>
    <source>
        <strain evidence="2 3">ATCC 15168</strain>
    </source>
</reference>
<accession>A0A0F6WPT5</accession>
<evidence type="ECO:0000313" key="3">
    <source>
        <dbReference type="Proteomes" id="UP000034037"/>
    </source>
</evidence>
<organism evidence="2 3">
    <name type="scientific">[Brevibacterium] flavum</name>
    <dbReference type="NCBI Taxonomy" id="92706"/>
    <lineage>
        <taxon>Bacteria</taxon>
        <taxon>Bacillati</taxon>
        <taxon>Actinomycetota</taxon>
        <taxon>Actinomycetes</taxon>
        <taxon>Mycobacteriales</taxon>
        <taxon>Corynebacteriaceae</taxon>
        <taxon>Corynebacterium</taxon>
    </lineage>
</organism>
<dbReference type="Proteomes" id="UP000034037">
    <property type="component" value="Chromosome"/>
</dbReference>
<sequence length="157" mass="16664">MTEIAENLQRLGIELPDLPAPQYSYVPFNRQGNTLYVSGQISRTAAGDILAGRVGEDATLEEGIHAAEVATINLLARIHQSIGLDNVAQILKLNVWVNSSDDFIQQPQVADGASQLLEAVLGEAGKHTRTALPTNTLPQGALVELDAVVAVTEAAEV</sequence>
<name>A0A0F6WPT5_9CORY</name>
<dbReference type="EMBL" id="CP011309">
    <property type="protein sequence ID" value="AKF26498.1"/>
    <property type="molecule type" value="Genomic_DNA"/>
</dbReference>
<dbReference type="InterPro" id="IPR013813">
    <property type="entry name" value="Endoribo_LPSP/chorism_mut-like"/>
</dbReference>
<dbReference type="Gene3D" id="3.30.1330.40">
    <property type="entry name" value="RutC-like"/>
    <property type="match status" value="1"/>
</dbReference>
<feature type="domain" description="Endoribonuclease L-PSP/chorismate mutase-like" evidence="1">
    <location>
        <begin position="10"/>
        <end position="141"/>
    </location>
</feature>
<proteinExistence type="predicted"/>
<dbReference type="InterPro" id="IPR035959">
    <property type="entry name" value="RutC-like_sf"/>
</dbReference>
<dbReference type="HOGENOM" id="CLU_104845_0_1_11"/>
<keyword evidence="3" id="KW-1185">Reference proteome</keyword>
<dbReference type="RefSeq" id="WP_003860468.1">
    <property type="nucleotide sequence ID" value="NZ_CP011309.1"/>
</dbReference>
<dbReference type="PANTHER" id="PTHR43760:SF1">
    <property type="entry name" value="ENDORIBONUCLEASE L-PSP_CHORISMATE MUTASE-LIKE DOMAIN-CONTAINING PROTEIN"/>
    <property type="match status" value="1"/>
</dbReference>
<dbReference type="PATRIC" id="fig|92706.3.peg.517"/>
<dbReference type="SUPFAM" id="SSF55298">
    <property type="entry name" value="YjgF-like"/>
    <property type="match status" value="1"/>
</dbReference>
<protein>
    <submittedName>
        <fullName evidence="2">YjgF translation initiation inhibitor</fullName>
    </submittedName>
</protein>
<gene>
    <name evidence="2" type="ORF">YH66_02480</name>
</gene>
<dbReference type="PANTHER" id="PTHR43760">
    <property type="entry name" value="ENDORIBONUCLEASE-RELATED"/>
    <property type="match status" value="1"/>
</dbReference>
<dbReference type="CDD" id="cd02199">
    <property type="entry name" value="YjgF_YER057c_UK114_like_1"/>
    <property type="match status" value="1"/>
</dbReference>
<dbReference type="Pfam" id="PF14588">
    <property type="entry name" value="YjgF_endoribonc"/>
    <property type="match status" value="1"/>
</dbReference>
<evidence type="ECO:0000259" key="1">
    <source>
        <dbReference type="Pfam" id="PF14588"/>
    </source>
</evidence>